<comment type="caution">
    <text evidence="2">The sequence shown here is derived from an EMBL/GenBank/DDBJ whole genome shotgun (WGS) entry which is preliminary data.</text>
</comment>
<proteinExistence type="predicted"/>
<dbReference type="EMBL" id="JAHXZJ010000001">
    <property type="protein sequence ID" value="KAH0567792.1"/>
    <property type="molecule type" value="Genomic_DNA"/>
</dbReference>
<evidence type="ECO:0000313" key="2">
    <source>
        <dbReference type="EMBL" id="KAH0567792.1"/>
    </source>
</evidence>
<sequence>MPARCAVPVEEAVTVIKRYLSYFITDTLPAWNSPVWKEISQEPEILKYKWSKESVRTNIKENRRNILTITREQSGYFIEKKTNEKTHDHDEDTDNDNDDDTDANDNSADDDKNDKDYVNKLYSIERPDLDNFYVVIDRNLWNHIKHEHCKRPLQNERRDILRKDKEKGVLGSHNQAANDLLKPGDTQCPVLFSDNILYQLKKELTEQQFGIKP</sequence>
<dbReference type="Proteomes" id="UP000826195">
    <property type="component" value="Unassembled WGS sequence"/>
</dbReference>
<keyword evidence="3" id="KW-1185">Reference proteome</keyword>
<evidence type="ECO:0000313" key="3">
    <source>
        <dbReference type="Proteomes" id="UP000826195"/>
    </source>
</evidence>
<evidence type="ECO:0000256" key="1">
    <source>
        <dbReference type="SAM" id="MobiDB-lite"/>
    </source>
</evidence>
<reference evidence="2 3" key="1">
    <citation type="journal article" date="2021" name="J. Hered.">
        <title>A chromosome-level genome assembly of the parasitoid wasp, Cotesia glomerata (Hymenoptera: Braconidae).</title>
        <authorList>
            <person name="Pinto B.J."/>
            <person name="Weis J.J."/>
            <person name="Gamble T."/>
            <person name="Ode P.J."/>
            <person name="Paul R."/>
            <person name="Zaspel J.M."/>
        </authorList>
    </citation>
    <scope>NUCLEOTIDE SEQUENCE [LARGE SCALE GENOMIC DNA]</scope>
    <source>
        <tissue evidence="2">Whole</tissue>
    </source>
</reference>
<protein>
    <submittedName>
        <fullName evidence="2">Uncharacterized protein</fullName>
    </submittedName>
</protein>
<dbReference type="AlphaFoldDB" id="A0AAV7J8S8"/>
<accession>A0AAV7J8S8</accession>
<organism evidence="2 3">
    <name type="scientific">Cotesia glomerata</name>
    <name type="common">Lepidopteran parasitic wasp</name>
    <name type="synonym">Apanteles glomeratus</name>
    <dbReference type="NCBI Taxonomy" id="32391"/>
    <lineage>
        <taxon>Eukaryota</taxon>
        <taxon>Metazoa</taxon>
        <taxon>Ecdysozoa</taxon>
        <taxon>Arthropoda</taxon>
        <taxon>Hexapoda</taxon>
        <taxon>Insecta</taxon>
        <taxon>Pterygota</taxon>
        <taxon>Neoptera</taxon>
        <taxon>Endopterygota</taxon>
        <taxon>Hymenoptera</taxon>
        <taxon>Apocrita</taxon>
        <taxon>Ichneumonoidea</taxon>
        <taxon>Braconidae</taxon>
        <taxon>Microgastrinae</taxon>
        <taxon>Cotesia</taxon>
    </lineage>
</organism>
<feature type="region of interest" description="Disordered" evidence="1">
    <location>
        <begin position="78"/>
        <end position="115"/>
    </location>
</feature>
<name>A0AAV7J8S8_COTGL</name>
<gene>
    <name evidence="2" type="ORF">KQX54_013948</name>
</gene>
<feature type="compositionally biased region" description="Acidic residues" evidence="1">
    <location>
        <begin position="91"/>
        <end position="103"/>
    </location>
</feature>
<feature type="compositionally biased region" description="Basic and acidic residues" evidence="1">
    <location>
        <begin position="78"/>
        <end position="90"/>
    </location>
</feature>